<evidence type="ECO:0000313" key="1">
    <source>
        <dbReference type="EMBL" id="WJZ84724.1"/>
    </source>
</evidence>
<accession>A0ABY9BPV4</accession>
<name>A0ABY9BPV4_VITVI</name>
<protein>
    <recommendedName>
        <fullName evidence="3">Retrovirus-related Pol polyprotein from transposon RE1</fullName>
    </recommendedName>
</protein>
<keyword evidence="2" id="KW-1185">Reference proteome</keyword>
<reference evidence="1 2" key="1">
    <citation type="journal article" date="2023" name="Hortic Res">
        <title>The complete reference genome for grapevine (Vitis vinifera L.) genetics and breeding.</title>
        <authorList>
            <person name="Shi X."/>
            <person name="Cao S."/>
            <person name="Wang X."/>
            <person name="Huang S."/>
            <person name="Wang Y."/>
            <person name="Liu Z."/>
            <person name="Liu W."/>
            <person name="Leng X."/>
            <person name="Peng Y."/>
            <person name="Wang N."/>
            <person name="Wang Y."/>
            <person name="Ma Z."/>
            <person name="Xu X."/>
            <person name="Zhang F."/>
            <person name="Xue H."/>
            <person name="Zhong H."/>
            <person name="Wang Y."/>
            <person name="Zhang K."/>
            <person name="Velt A."/>
            <person name="Avia K."/>
            <person name="Holtgrawe D."/>
            <person name="Grimplet J."/>
            <person name="Matus J.T."/>
            <person name="Ware D."/>
            <person name="Wu X."/>
            <person name="Wang H."/>
            <person name="Liu C."/>
            <person name="Fang Y."/>
            <person name="Rustenholz C."/>
            <person name="Cheng Z."/>
            <person name="Xiao H."/>
            <person name="Zhou Y."/>
        </authorList>
    </citation>
    <scope>NUCLEOTIDE SEQUENCE [LARGE SCALE GENOMIC DNA]</scope>
    <source>
        <strain evidence="2">cv. Pinot noir / PN40024</strain>
        <tissue evidence="1">Leaf</tissue>
    </source>
</reference>
<gene>
    <name evidence="1" type="ORF">VitviT2T_004317</name>
</gene>
<dbReference type="PANTHER" id="PTHR11439">
    <property type="entry name" value="GAG-POL-RELATED RETROTRANSPOSON"/>
    <property type="match status" value="1"/>
</dbReference>
<dbReference type="PANTHER" id="PTHR11439:SF463">
    <property type="entry name" value="REVERSE TRANSCRIPTASE TY1_COPIA-TYPE DOMAIN-CONTAINING PROTEIN"/>
    <property type="match status" value="1"/>
</dbReference>
<evidence type="ECO:0000313" key="2">
    <source>
        <dbReference type="Proteomes" id="UP001227230"/>
    </source>
</evidence>
<dbReference type="EMBL" id="CP126650">
    <property type="protein sequence ID" value="WJZ84724.1"/>
    <property type="molecule type" value="Genomic_DNA"/>
</dbReference>
<organism evidence="1 2">
    <name type="scientific">Vitis vinifera</name>
    <name type="common">Grape</name>
    <dbReference type="NCBI Taxonomy" id="29760"/>
    <lineage>
        <taxon>Eukaryota</taxon>
        <taxon>Viridiplantae</taxon>
        <taxon>Streptophyta</taxon>
        <taxon>Embryophyta</taxon>
        <taxon>Tracheophyta</taxon>
        <taxon>Spermatophyta</taxon>
        <taxon>Magnoliopsida</taxon>
        <taxon>eudicotyledons</taxon>
        <taxon>Gunneridae</taxon>
        <taxon>Pentapetalae</taxon>
        <taxon>rosids</taxon>
        <taxon>Vitales</taxon>
        <taxon>Vitaceae</taxon>
        <taxon>Viteae</taxon>
        <taxon>Vitis</taxon>
    </lineage>
</organism>
<evidence type="ECO:0008006" key="3">
    <source>
        <dbReference type="Google" id="ProtNLM"/>
    </source>
</evidence>
<dbReference type="Proteomes" id="UP001227230">
    <property type="component" value="Chromosome 3"/>
</dbReference>
<sequence length="60" mass="6945">MTQPNISFTVNKLSQFLYAPTNQQWQAYKRVLRYLRGTIGHGLKFQLKKALVLEGFTDAN</sequence>
<proteinExistence type="predicted"/>